<keyword evidence="3" id="KW-0288">FMN</keyword>
<dbReference type="Gene3D" id="2.30.110.10">
    <property type="entry name" value="Electron Transport, Fmn-binding Protein, Chain A"/>
    <property type="match status" value="1"/>
</dbReference>
<dbReference type="SMART" id="SM00903">
    <property type="entry name" value="Flavin_Reduct"/>
    <property type="match status" value="1"/>
</dbReference>
<keyword evidence="5" id="KW-0732">Signal</keyword>
<evidence type="ECO:0000256" key="4">
    <source>
        <dbReference type="ARBA" id="ARBA00038054"/>
    </source>
</evidence>
<dbReference type="AlphaFoldDB" id="A0A7S3VCY2"/>
<protein>
    <recommendedName>
        <fullName evidence="6">Flavin reductase like domain-containing protein</fullName>
    </recommendedName>
</protein>
<gene>
    <name evidence="7" type="ORF">CDEB00056_LOCUS16272</name>
</gene>
<keyword evidence="2" id="KW-0285">Flavoprotein</keyword>
<feature type="domain" description="Flavin reductase like" evidence="6">
    <location>
        <begin position="77"/>
        <end position="258"/>
    </location>
</feature>
<evidence type="ECO:0000256" key="1">
    <source>
        <dbReference type="ARBA" id="ARBA00001917"/>
    </source>
</evidence>
<evidence type="ECO:0000256" key="2">
    <source>
        <dbReference type="ARBA" id="ARBA00022630"/>
    </source>
</evidence>
<evidence type="ECO:0000259" key="6">
    <source>
        <dbReference type="SMART" id="SM00903"/>
    </source>
</evidence>
<dbReference type="PANTHER" id="PTHR33798:SF5">
    <property type="entry name" value="FLAVIN REDUCTASE LIKE DOMAIN-CONTAINING PROTEIN"/>
    <property type="match status" value="1"/>
</dbReference>
<reference evidence="7" key="1">
    <citation type="submission" date="2021-01" db="EMBL/GenBank/DDBJ databases">
        <authorList>
            <person name="Corre E."/>
            <person name="Pelletier E."/>
            <person name="Niang G."/>
            <person name="Scheremetjew M."/>
            <person name="Finn R."/>
            <person name="Kale V."/>
            <person name="Holt S."/>
            <person name="Cochrane G."/>
            <person name="Meng A."/>
            <person name="Brown T."/>
            <person name="Cohen L."/>
        </authorList>
    </citation>
    <scope>NUCLEOTIDE SEQUENCE</scope>
    <source>
        <strain evidence="7">MM31A-1</strain>
    </source>
</reference>
<evidence type="ECO:0000256" key="5">
    <source>
        <dbReference type="SAM" id="SignalP"/>
    </source>
</evidence>
<organism evidence="7">
    <name type="scientific">Chaetoceros debilis</name>
    <dbReference type="NCBI Taxonomy" id="122233"/>
    <lineage>
        <taxon>Eukaryota</taxon>
        <taxon>Sar</taxon>
        <taxon>Stramenopiles</taxon>
        <taxon>Ochrophyta</taxon>
        <taxon>Bacillariophyta</taxon>
        <taxon>Coscinodiscophyceae</taxon>
        <taxon>Chaetocerotophycidae</taxon>
        <taxon>Chaetocerotales</taxon>
        <taxon>Chaetocerotaceae</taxon>
        <taxon>Chaetoceros</taxon>
    </lineage>
</organism>
<dbReference type="InterPro" id="IPR012349">
    <property type="entry name" value="Split_barrel_FMN-bd"/>
</dbReference>
<dbReference type="EMBL" id="HBIO01021143">
    <property type="protein sequence ID" value="CAE0471419.1"/>
    <property type="molecule type" value="Transcribed_RNA"/>
</dbReference>
<comment type="cofactor">
    <cofactor evidence="1">
        <name>FMN</name>
        <dbReference type="ChEBI" id="CHEBI:58210"/>
    </cofactor>
</comment>
<dbReference type="InterPro" id="IPR002563">
    <property type="entry name" value="Flavin_Rdtase-like_dom"/>
</dbReference>
<dbReference type="GO" id="GO:0010181">
    <property type="term" value="F:FMN binding"/>
    <property type="evidence" value="ECO:0007669"/>
    <property type="project" value="InterPro"/>
</dbReference>
<feature type="chain" id="PRO_5031143202" description="Flavin reductase like domain-containing protein" evidence="5">
    <location>
        <begin position="23"/>
        <end position="287"/>
    </location>
</feature>
<dbReference type="PANTHER" id="PTHR33798">
    <property type="entry name" value="FLAVOPROTEIN OXYGENASE"/>
    <property type="match status" value="1"/>
</dbReference>
<name>A0A7S3VCY2_9STRA</name>
<proteinExistence type="inferred from homology"/>
<evidence type="ECO:0000256" key="3">
    <source>
        <dbReference type="ARBA" id="ARBA00022643"/>
    </source>
</evidence>
<comment type="similarity">
    <text evidence="4">Belongs to the flavoredoxin family.</text>
</comment>
<evidence type="ECO:0000313" key="7">
    <source>
        <dbReference type="EMBL" id="CAE0471419.1"/>
    </source>
</evidence>
<accession>A0A7S3VCY2</accession>
<dbReference type="Pfam" id="PF01613">
    <property type="entry name" value="Flavin_Reduct"/>
    <property type="match status" value="1"/>
</dbReference>
<dbReference type="SUPFAM" id="SSF50475">
    <property type="entry name" value="FMN-binding split barrel"/>
    <property type="match status" value="1"/>
</dbReference>
<feature type="signal peptide" evidence="5">
    <location>
        <begin position="1"/>
        <end position="22"/>
    </location>
</feature>
<sequence>MIIGIGKTITLLAACTCTVVRGFTPINNQTRSLASGSASASASASALSESLLSDSDVWKSFDPSELGVGGTYGLGISAVVPRPIAVITTVSAVESKEEEKNGDVGHGHGNGNESVVNCAPFSYTGLVSHDPPMVCHGICLSSKGKKDTLVNIENTKQWVFNVMSMPWVEKANACAVECDSGTSEIDIAGLHTLPCENIAAPRVEEAMVSMECELDSIKEVFNDDGKHTTSIVFGRIVRYHVHTSVLAGDLDANRPIIDLEKMQFVGRAGGVTYFPAGEGKSLTMKRP</sequence>